<dbReference type="AlphaFoldDB" id="A0A7H8QKP5"/>
<dbReference type="KEGG" id="trg:TRUGW13939_01408"/>
<evidence type="ECO:0000256" key="1">
    <source>
        <dbReference type="SAM" id="MobiDB-lite"/>
    </source>
</evidence>
<dbReference type="Proteomes" id="UP000509510">
    <property type="component" value="Chromosome I"/>
</dbReference>
<name>A0A7H8QKP5_TALRU</name>
<dbReference type="PANTHER" id="PTHR47784">
    <property type="entry name" value="STEROL UPTAKE CONTROL PROTEIN 2"/>
    <property type="match status" value="1"/>
</dbReference>
<dbReference type="InterPro" id="IPR053157">
    <property type="entry name" value="Sterol_Uptake_Regulator"/>
</dbReference>
<protein>
    <recommendedName>
        <fullName evidence="4">C6 finger domain protein</fullName>
    </recommendedName>
</protein>
<accession>A0A7H8QKP5</accession>
<dbReference type="EMBL" id="CP055898">
    <property type="protein sequence ID" value="QKX54322.1"/>
    <property type="molecule type" value="Genomic_DNA"/>
</dbReference>
<dbReference type="RefSeq" id="XP_035340501.1">
    <property type="nucleotide sequence ID" value="XM_035484608.1"/>
</dbReference>
<evidence type="ECO:0008006" key="4">
    <source>
        <dbReference type="Google" id="ProtNLM"/>
    </source>
</evidence>
<dbReference type="PANTHER" id="PTHR47784:SF4">
    <property type="entry name" value="ZN(II)2CYS6 TRANSCRIPTION FACTOR (EUROFUNG)"/>
    <property type="match status" value="1"/>
</dbReference>
<dbReference type="GO" id="GO:0001228">
    <property type="term" value="F:DNA-binding transcription activator activity, RNA polymerase II-specific"/>
    <property type="evidence" value="ECO:0007669"/>
    <property type="project" value="TreeGrafter"/>
</dbReference>
<dbReference type="OrthoDB" id="4937900at2759"/>
<feature type="region of interest" description="Disordered" evidence="1">
    <location>
        <begin position="37"/>
        <end position="83"/>
    </location>
</feature>
<dbReference type="GeneID" id="55988919"/>
<proteinExistence type="predicted"/>
<reference evidence="3" key="1">
    <citation type="submission" date="2020-06" db="EMBL/GenBank/DDBJ databases">
        <title>A chromosome-scale genome assembly of Talaromyces rugulosus W13939.</title>
        <authorList>
            <person name="Wang B."/>
            <person name="Guo L."/>
            <person name="Ye K."/>
            <person name="Wang L."/>
        </authorList>
    </citation>
    <scope>NUCLEOTIDE SEQUENCE [LARGE SCALE GENOMIC DNA]</scope>
    <source>
        <strain evidence="3">W13939</strain>
    </source>
</reference>
<keyword evidence="3" id="KW-1185">Reference proteome</keyword>
<gene>
    <name evidence="2" type="ORF">TRUGW13939_01408</name>
</gene>
<evidence type="ECO:0000313" key="2">
    <source>
        <dbReference type="EMBL" id="QKX54322.1"/>
    </source>
</evidence>
<evidence type="ECO:0000313" key="3">
    <source>
        <dbReference type="Proteomes" id="UP000509510"/>
    </source>
</evidence>
<organism evidence="2 3">
    <name type="scientific">Talaromyces rugulosus</name>
    <name type="common">Penicillium rugulosum</name>
    <dbReference type="NCBI Taxonomy" id="121627"/>
    <lineage>
        <taxon>Eukaryota</taxon>
        <taxon>Fungi</taxon>
        <taxon>Dikarya</taxon>
        <taxon>Ascomycota</taxon>
        <taxon>Pezizomycotina</taxon>
        <taxon>Eurotiomycetes</taxon>
        <taxon>Eurotiomycetidae</taxon>
        <taxon>Eurotiales</taxon>
        <taxon>Trichocomaceae</taxon>
        <taxon>Talaromyces</taxon>
        <taxon>Talaromyces sect. Islandici</taxon>
    </lineage>
</organism>
<sequence length="387" mass="43469">MSHRECIYGASDRDTPVSLAPSEFYLQFHEREHSKFSSSESFTTNNLQNDGTRSSPDVGSNLDSSQKQNQIRPTHPDQSGLSSIDDNVNFNHMELIIHLFIDHDVFSLGLGDPSFATGPSLSVALKKGLQFPYLLYQCLAFSSLHLGFVRSDKSSMYKHQAATLQTRALSLFNSMGTNVDESNCVSILLFSGVLGLHLLTDTLAERALGSLDAFVAKYVQCIEIHRGVYSIAIAAWPYLVNSELEPMISSSSRFTSRTPTGDDSQILCKLVESSSSLREEDKKACLEMIRYLQIGFDAVSTELEEGYKHYMIYTWLMLAPPKFTDLLTAKTPEALVLLAYYAVLLFHGRNLWQVGDSGLYIIRNITEYLGPKWQTWLDFPQKKIIQD</sequence>